<comment type="caution">
    <text evidence="1">The sequence shown here is derived from an EMBL/GenBank/DDBJ whole genome shotgun (WGS) entry which is preliminary data.</text>
</comment>
<proteinExistence type="predicted"/>
<name>A0A0V1MT78_9BILA</name>
<dbReference type="InterPro" id="IPR043502">
    <property type="entry name" value="DNA/RNA_pol_sf"/>
</dbReference>
<dbReference type="Gene3D" id="3.30.70.270">
    <property type="match status" value="1"/>
</dbReference>
<dbReference type="AlphaFoldDB" id="A0A0V1MT78"/>
<dbReference type="InterPro" id="IPR043128">
    <property type="entry name" value="Rev_trsase/Diguanyl_cyclase"/>
</dbReference>
<evidence type="ECO:0000313" key="2">
    <source>
        <dbReference type="Proteomes" id="UP000054843"/>
    </source>
</evidence>
<dbReference type="EMBL" id="JYDO01000043">
    <property type="protein sequence ID" value="KRZ75005.1"/>
    <property type="molecule type" value="Genomic_DNA"/>
</dbReference>
<protein>
    <submittedName>
        <fullName evidence="1">Uncharacterized protein</fullName>
    </submittedName>
</protein>
<dbReference type="Gene3D" id="3.10.10.10">
    <property type="entry name" value="HIV Type 1 Reverse Transcriptase, subunit A, domain 1"/>
    <property type="match status" value="1"/>
</dbReference>
<keyword evidence="2" id="KW-1185">Reference proteome</keyword>
<organism evidence="1 2">
    <name type="scientific">Trichinella papuae</name>
    <dbReference type="NCBI Taxonomy" id="268474"/>
    <lineage>
        <taxon>Eukaryota</taxon>
        <taxon>Metazoa</taxon>
        <taxon>Ecdysozoa</taxon>
        <taxon>Nematoda</taxon>
        <taxon>Enoplea</taxon>
        <taxon>Dorylaimia</taxon>
        <taxon>Trichinellida</taxon>
        <taxon>Trichinellidae</taxon>
        <taxon>Trichinella</taxon>
    </lineage>
</organism>
<reference evidence="1 2" key="1">
    <citation type="submission" date="2015-01" db="EMBL/GenBank/DDBJ databases">
        <title>Evolution of Trichinella species and genotypes.</title>
        <authorList>
            <person name="Korhonen P.K."/>
            <person name="Edoardo P."/>
            <person name="Giuseppe L.R."/>
            <person name="Gasser R.B."/>
        </authorList>
    </citation>
    <scope>NUCLEOTIDE SEQUENCE [LARGE SCALE GENOMIC DNA]</scope>
    <source>
        <strain evidence="1">ISS1980</strain>
    </source>
</reference>
<dbReference type="Proteomes" id="UP000054843">
    <property type="component" value="Unassembled WGS sequence"/>
</dbReference>
<gene>
    <name evidence="1" type="ORF">T10_7535</name>
</gene>
<dbReference type="SUPFAM" id="SSF56672">
    <property type="entry name" value="DNA/RNA polymerases"/>
    <property type="match status" value="1"/>
</dbReference>
<evidence type="ECO:0000313" key="1">
    <source>
        <dbReference type="EMBL" id="KRZ75005.1"/>
    </source>
</evidence>
<dbReference type="STRING" id="268474.A0A0V1MT78"/>
<accession>A0A0V1MT78</accession>
<sequence length="121" mass="13803">MLTQGSGSWILCGHHIRLNKVTTLYRSPDILDLSWSFCITILPPKIGILMSYHQISVNADDLANTAVIIAFGLFEFFRLCFRLKNTPRLFQPLIYAVMSQAVFHIHLPQGPLNQQQLAHLR</sequence>